<reference evidence="1 2" key="1">
    <citation type="submission" date="2019-05" db="EMBL/GenBank/DDBJ databases">
        <authorList>
            <person name="Burke A."/>
            <person name="Deelsnyder S."/>
            <person name="Fournier A."/>
            <person name="Low S."/>
            <person name="Murawski K."/>
            <person name="Worthington R."/>
            <person name="Molloy S.D."/>
            <person name="Garlena R.A."/>
            <person name="Russell D.A."/>
            <person name="Pope W.H."/>
            <person name="Jacobs-Sera D."/>
            <person name="Hatfull G.F."/>
        </authorList>
    </citation>
    <scope>NUCLEOTIDE SEQUENCE [LARGE SCALE GENOMIC DNA]</scope>
</reference>
<dbReference type="Gene3D" id="2.60.120.560">
    <property type="entry name" value="Exo-inulinase, domain 1"/>
    <property type="match status" value="1"/>
</dbReference>
<dbReference type="EMBL" id="MK967378">
    <property type="protein sequence ID" value="QDM55909.1"/>
    <property type="molecule type" value="Genomic_DNA"/>
</dbReference>
<keyword evidence="2" id="KW-1185">Reference proteome</keyword>
<evidence type="ECO:0008006" key="3">
    <source>
        <dbReference type="Google" id="ProtNLM"/>
    </source>
</evidence>
<dbReference type="GeneID" id="70080536"/>
<evidence type="ECO:0000313" key="2">
    <source>
        <dbReference type="Proteomes" id="UP000320647"/>
    </source>
</evidence>
<gene>
    <name evidence="1" type="primary">22</name>
    <name evidence="1" type="ORF">SEA_TRAX_22</name>
</gene>
<accession>A0A515MGW8</accession>
<dbReference type="RefSeq" id="YP_010246007.1">
    <property type="nucleotide sequence ID" value="NC_060132.1"/>
</dbReference>
<sequence>MARYSPNAWVDGRQGGTPITAAKLNRLEQAVEAAAPTVDSRVPAANLPSLFRTTDSQPFAADSIWNTPIGDGCSYEAAGAAATASFLAGTPAINDGLNGYGFTLNIARPTDPLVTATYTPSGGSPITFTFRCPYDPVISTGTDLSMRVIDAGRAIDLWKTVKVNDYTYTADFITSTDLLGTGRNAGTRAARWPTAGGLIRQHEIAKCYIPHAIAVSIPGTSLKRGFVWPASAEDASGVTYSGEVPMGSFFAIPPSVDIGSLGLSSEGFALAKCLQDYGAYVGDQSGSVAISAEGDAAVNMRPALERMRTDWTATLFPLLRRVTNVGTTAGGPGNRRVPAAGPVAIRADYQETIIDTLTARMRAMTPALLTSESYAVDSDPIVATDAGLGGKPFNWTGWPSQYRNSGGATRRIAAPDGQTRILLVNPGRNMRIGFTVKAMHASGFAYAVVAASDSQNHFRLAVTSGGSCHIQRIVGGVNTSISPALPNGTIGVGKYVELMVYGPNVYVFVDGELVADATDTSALFGNQCGIYFPSDTNIAWKVDRFHPVPRLFRKPRTEV</sequence>
<evidence type="ECO:0000313" key="1">
    <source>
        <dbReference type="EMBL" id="QDM55909.1"/>
    </source>
</evidence>
<name>A0A515MGW8_9CAUD</name>
<proteinExistence type="predicted"/>
<dbReference type="Proteomes" id="UP000320647">
    <property type="component" value="Segment"/>
</dbReference>
<dbReference type="KEGG" id="vg:70080536"/>
<protein>
    <recommendedName>
        <fullName evidence="3">Minor tail protein</fullName>
    </recommendedName>
</protein>
<organism evidence="1 2">
    <name type="scientific">Gordonia phage Trax</name>
    <dbReference type="NCBI Taxonomy" id="2591121"/>
    <lineage>
        <taxon>Viruses</taxon>
        <taxon>Duplodnaviria</taxon>
        <taxon>Heunggongvirae</taxon>
        <taxon>Uroviricota</taxon>
        <taxon>Caudoviricetes</taxon>
        <taxon>Deeyouvirinae</taxon>
        <taxon>Nevillevirus</taxon>
        <taxon>Nevillevirus trax</taxon>
    </lineage>
</organism>